<accession>A0AAW2ZI14</accession>
<reference evidence="3 4" key="1">
    <citation type="submission" date="2024-03" db="EMBL/GenBank/DDBJ databases">
        <title>The Acrasis kona genome and developmental transcriptomes reveal deep origins of eukaryotic multicellular pathways.</title>
        <authorList>
            <person name="Sheikh S."/>
            <person name="Fu C.-J."/>
            <person name="Brown M.W."/>
            <person name="Baldauf S.L."/>
        </authorList>
    </citation>
    <scope>NUCLEOTIDE SEQUENCE [LARGE SCALE GENOMIC DNA]</scope>
    <source>
        <strain evidence="3 4">ATCC MYA-3509</strain>
    </source>
</reference>
<comment type="caution">
    <text evidence="3">The sequence shown here is derived from an EMBL/GenBank/DDBJ whole genome shotgun (WGS) entry which is preliminary data.</text>
</comment>
<evidence type="ECO:0000259" key="2">
    <source>
        <dbReference type="Pfam" id="PF08685"/>
    </source>
</evidence>
<keyword evidence="3" id="KW-0255">Endonuclease</keyword>
<evidence type="ECO:0000256" key="1">
    <source>
        <dbReference type="ARBA" id="ARBA00022723"/>
    </source>
</evidence>
<dbReference type="GO" id="GO:0004519">
    <property type="term" value="F:endonuclease activity"/>
    <property type="evidence" value="ECO:0007669"/>
    <property type="project" value="UniProtKB-KW"/>
</dbReference>
<keyword evidence="3" id="KW-0540">Nuclease</keyword>
<proteinExistence type="predicted"/>
<keyword evidence="4" id="KW-1185">Reference proteome</keyword>
<dbReference type="InterPro" id="IPR012314">
    <property type="entry name" value="Pept_M12B_GON-ADAMTSs"/>
</dbReference>
<dbReference type="AlphaFoldDB" id="A0AAW2ZI14"/>
<name>A0AAW2ZI14_9EUKA</name>
<dbReference type="GO" id="GO:0004222">
    <property type="term" value="F:metalloendopeptidase activity"/>
    <property type="evidence" value="ECO:0007669"/>
    <property type="project" value="InterPro"/>
</dbReference>
<dbReference type="EMBL" id="JAOPGA020001514">
    <property type="protein sequence ID" value="KAL0489100.1"/>
    <property type="molecule type" value="Genomic_DNA"/>
</dbReference>
<sequence>MVPNDVIEYILLFIVDDDRSWAKCRLVSSDLKEVVDNYRLKNISVRDKDSGTIVEYTFYQGLPGKYYVTLDYENYSTYETIYHRGVNDSRVVTVWHKIRVDPETLLVENNDFTYTTRTGYCEHHRGRGHVATTSIPYGCAFDCSGPYSNTGKALIDLRNTPFCVDDAFENDGWQSNGSSDFQNKNQVVHLTGGGYCGWICPKLADTEEKAVMGGWYLQLNVKDNILGEDANLTNASQQSQIWINVKNFGGVKGVRIDVPEKMDDLLVQVKNWGKIQDAILVDDEVNAIQNVQQLTHGTTYFAISKAKYDEME</sequence>
<dbReference type="GO" id="GO:0008270">
    <property type="term" value="F:zinc ion binding"/>
    <property type="evidence" value="ECO:0007669"/>
    <property type="project" value="InterPro"/>
</dbReference>
<evidence type="ECO:0000313" key="4">
    <source>
        <dbReference type="Proteomes" id="UP001431209"/>
    </source>
</evidence>
<keyword evidence="1" id="KW-0479">Metal-binding</keyword>
<organism evidence="3 4">
    <name type="scientific">Acrasis kona</name>
    <dbReference type="NCBI Taxonomy" id="1008807"/>
    <lineage>
        <taxon>Eukaryota</taxon>
        <taxon>Discoba</taxon>
        <taxon>Heterolobosea</taxon>
        <taxon>Tetramitia</taxon>
        <taxon>Eutetramitia</taxon>
        <taxon>Acrasidae</taxon>
        <taxon>Acrasis</taxon>
    </lineage>
</organism>
<evidence type="ECO:0000313" key="3">
    <source>
        <dbReference type="EMBL" id="KAL0489100.1"/>
    </source>
</evidence>
<protein>
    <submittedName>
        <fullName evidence="3">tRNA-splicing endonuclease</fullName>
    </submittedName>
</protein>
<dbReference type="Proteomes" id="UP001431209">
    <property type="component" value="Unassembled WGS sequence"/>
</dbReference>
<dbReference type="Pfam" id="PF08685">
    <property type="entry name" value="GON"/>
    <property type="match status" value="1"/>
</dbReference>
<keyword evidence="3" id="KW-0378">Hydrolase</keyword>
<gene>
    <name evidence="3" type="ORF">AKO1_009011</name>
</gene>
<feature type="domain" description="GON" evidence="2">
    <location>
        <begin position="87"/>
        <end position="201"/>
    </location>
</feature>